<comment type="caution">
    <text evidence="5">The sequence shown here is derived from an EMBL/GenBank/DDBJ whole genome shotgun (WGS) entry which is preliminary data.</text>
</comment>
<evidence type="ECO:0000313" key="5">
    <source>
        <dbReference type="EMBL" id="TCP54126.1"/>
    </source>
</evidence>
<dbReference type="NCBIfam" id="TIGR04503">
    <property type="entry name" value="mft_etfB"/>
    <property type="match status" value="1"/>
</dbReference>
<evidence type="ECO:0000256" key="1">
    <source>
        <dbReference type="ARBA" id="ARBA00001974"/>
    </source>
</evidence>
<dbReference type="EMBL" id="SLXQ01000003">
    <property type="protein sequence ID" value="TCP54126.1"/>
    <property type="molecule type" value="Genomic_DNA"/>
</dbReference>
<dbReference type="RefSeq" id="WP_132876898.1">
    <property type="nucleotide sequence ID" value="NZ_SLXQ01000003.1"/>
</dbReference>
<dbReference type="SMART" id="SM00893">
    <property type="entry name" value="ETF"/>
    <property type="match status" value="1"/>
</dbReference>
<dbReference type="OrthoDB" id="3213070at2"/>
<dbReference type="Proteomes" id="UP000294911">
    <property type="component" value="Unassembled WGS sequence"/>
</dbReference>
<evidence type="ECO:0000259" key="4">
    <source>
        <dbReference type="SMART" id="SM00893"/>
    </source>
</evidence>
<reference evidence="5 6" key="1">
    <citation type="submission" date="2019-03" db="EMBL/GenBank/DDBJ databases">
        <title>Genomic Encyclopedia of Type Strains, Phase IV (KMG-IV): sequencing the most valuable type-strain genomes for metagenomic binning, comparative biology and taxonomic classification.</title>
        <authorList>
            <person name="Goeker M."/>
        </authorList>
    </citation>
    <scope>NUCLEOTIDE SEQUENCE [LARGE SCALE GENOMIC DNA]</scope>
    <source>
        <strain evidence="5 6">DSM 45765</strain>
    </source>
</reference>
<evidence type="ECO:0000256" key="2">
    <source>
        <dbReference type="ARBA" id="ARBA00011355"/>
    </source>
</evidence>
<dbReference type="Pfam" id="PF01012">
    <property type="entry name" value="ETF"/>
    <property type="match status" value="1"/>
</dbReference>
<comment type="function">
    <text evidence="3">The electron transfer flavoprotein serves as a specific electron acceptor for other dehydrogenases. It transfers the electrons to the main respiratory chain via ETF-ubiquinone oxidoreductase (ETF dehydrogenase).</text>
</comment>
<evidence type="ECO:0000256" key="3">
    <source>
        <dbReference type="ARBA" id="ARBA00025649"/>
    </source>
</evidence>
<accession>A0A4V2SUH7</accession>
<gene>
    <name evidence="5" type="ORF">EV191_103167</name>
</gene>
<organism evidence="5 6">
    <name type="scientific">Tamaricihabitans halophyticus</name>
    <dbReference type="NCBI Taxonomy" id="1262583"/>
    <lineage>
        <taxon>Bacteria</taxon>
        <taxon>Bacillati</taxon>
        <taxon>Actinomycetota</taxon>
        <taxon>Actinomycetes</taxon>
        <taxon>Pseudonocardiales</taxon>
        <taxon>Pseudonocardiaceae</taxon>
        <taxon>Tamaricihabitans</taxon>
    </lineage>
</organism>
<dbReference type="AlphaFoldDB" id="A0A4V2SUH7"/>
<dbReference type="SUPFAM" id="SSF52402">
    <property type="entry name" value="Adenine nucleotide alpha hydrolases-like"/>
    <property type="match status" value="1"/>
</dbReference>
<dbReference type="GO" id="GO:0009055">
    <property type="term" value="F:electron transfer activity"/>
    <property type="evidence" value="ECO:0007669"/>
    <property type="project" value="InterPro"/>
</dbReference>
<feature type="domain" description="Electron transfer flavoprotein alpha/beta-subunit N-terminal" evidence="4">
    <location>
        <begin position="23"/>
        <end position="211"/>
    </location>
</feature>
<comment type="cofactor">
    <cofactor evidence="1">
        <name>FAD</name>
        <dbReference type="ChEBI" id="CHEBI:57692"/>
    </cofactor>
</comment>
<comment type="subunit">
    <text evidence="2">Heterodimer of an alpha and a beta subunit.</text>
</comment>
<keyword evidence="6" id="KW-1185">Reference proteome</keyword>
<dbReference type="PANTHER" id="PTHR21294">
    <property type="entry name" value="ELECTRON TRANSFER FLAVOPROTEIN BETA-SUBUNIT"/>
    <property type="match status" value="1"/>
</dbReference>
<dbReference type="InterPro" id="IPR014730">
    <property type="entry name" value="ETF_a/b_N"/>
</dbReference>
<proteinExistence type="predicted"/>
<dbReference type="InterPro" id="IPR014729">
    <property type="entry name" value="Rossmann-like_a/b/a_fold"/>
</dbReference>
<dbReference type="Gene3D" id="3.40.50.620">
    <property type="entry name" value="HUPs"/>
    <property type="match status" value="1"/>
</dbReference>
<name>A0A4V2SUH7_9PSEU</name>
<protein>
    <submittedName>
        <fullName evidence="5">Electron transfer flavoprotein beta subunit</fullName>
    </submittedName>
</protein>
<dbReference type="InterPro" id="IPR030982">
    <property type="entry name" value="Mft_EtfB"/>
</dbReference>
<sequence>MGKALVVVALRQVDPFATVDPLTGTVYAQPRGGLSTADECALEHALRMAESLDARCLACTVGPQEADEVLRTALAAGATEALRVAGEPASEGHTARLLTEAIRARYADPALLLCGDYSMDRGTGATPALLAARFGASQALGLVELTSHNGGLRAERRLDCGRRERLAIELPAVCSVEPSTVRLRRASLPGLLAAREAEIPVASPAESFVDTRIRRRARTAYRPRTRAIAAPAGAAPGQRVRALTGALTEHEPPRLVFPANAAAAASELLDYLEQRGYLP</sequence>
<evidence type="ECO:0000313" key="6">
    <source>
        <dbReference type="Proteomes" id="UP000294911"/>
    </source>
</evidence>
<dbReference type="InterPro" id="IPR012255">
    <property type="entry name" value="ETF_b"/>
</dbReference>